<dbReference type="InterPro" id="IPR011051">
    <property type="entry name" value="RmlC_Cupin_sf"/>
</dbReference>
<evidence type="ECO:0000313" key="4">
    <source>
        <dbReference type="Proteomes" id="UP001530400"/>
    </source>
</evidence>
<proteinExistence type="predicted"/>
<keyword evidence="1" id="KW-0732">Signal</keyword>
<feature type="domain" description="ChrR-like cupin" evidence="2">
    <location>
        <begin position="73"/>
        <end position="167"/>
    </location>
</feature>
<feature type="chain" id="PRO_5044816910" description="ChrR-like cupin domain-containing protein" evidence="1">
    <location>
        <begin position="23"/>
        <end position="212"/>
    </location>
</feature>
<dbReference type="EMBL" id="JALLPJ020000830">
    <property type="protein sequence ID" value="KAL3781813.1"/>
    <property type="molecule type" value="Genomic_DNA"/>
</dbReference>
<gene>
    <name evidence="3" type="ORF">ACHAWO_000880</name>
</gene>
<dbReference type="SUPFAM" id="SSF51182">
    <property type="entry name" value="RmlC-like cupins"/>
    <property type="match status" value="1"/>
</dbReference>
<dbReference type="Gene3D" id="2.60.120.10">
    <property type="entry name" value="Jelly Rolls"/>
    <property type="match status" value="1"/>
</dbReference>
<sequence>MINGVAIVLCQLLVFIIPFADAFTVPCSRVIHCASKSTDSLLSAAPEGALPDIVIPSIFDFNATDTDNLDPRVWVPQTPCLSFRPLCFCISQGYYVNLLKFNGGGILGRHRHSSPVHALTLKGSWGYKEHSWHATPGTYVFEPPGETHTLIVDDDCEEMVAMFHVTGSLLYVSQDNDEEVIGFDDVFTKLEKARAWYEECGLGEDYADKFIR</sequence>
<comment type="caution">
    <text evidence="3">The sequence shown here is derived from an EMBL/GenBank/DDBJ whole genome shotgun (WGS) entry which is preliminary data.</text>
</comment>
<dbReference type="InterPro" id="IPR025979">
    <property type="entry name" value="ChrR-like_cupin_dom"/>
</dbReference>
<keyword evidence="4" id="KW-1185">Reference proteome</keyword>
<organism evidence="3 4">
    <name type="scientific">Cyclotella atomus</name>
    <dbReference type="NCBI Taxonomy" id="382360"/>
    <lineage>
        <taxon>Eukaryota</taxon>
        <taxon>Sar</taxon>
        <taxon>Stramenopiles</taxon>
        <taxon>Ochrophyta</taxon>
        <taxon>Bacillariophyta</taxon>
        <taxon>Coscinodiscophyceae</taxon>
        <taxon>Thalassiosirophycidae</taxon>
        <taxon>Stephanodiscales</taxon>
        <taxon>Stephanodiscaceae</taxon>
        <taxon>Cyclotella</taxon>
    </lineage>
</organism>
<dbReference type="CDD" id="cd20302">
    <property type="entry name" value="cupin_DAD"/>
    <property type="match status" value="1"/>
</dbReference>
<feature type="signal peptide" evidence="1">
    <location>
        <begin position="1"/>
        <end position="22"/>
    </location>
</feature>
<name>A0ABD3P1M3_9STRA</name>
<evidence type="ECO:0000313" key="3">
    <source>
        <dbReference type="EMBL" id="KAL3781813.1"/>
    </source>
</evidence>
<reference evidence="3 4" key="1">
    <citation type="submission" date="2024-10" db="EMBL/GenBank/DDBJ databases">
        <title>Updated reference genomes for cyclostephanoid diatoms.</title>
        <authorList>
            <person name="Roberts W.R."/>
            <person name="Alverson A.J."/>
        </authorList>
    </citation>
    <scope>NUCLEOTIDE SEQUENCE [LARGE SCALE GENOMIC DNA]</scope>
    <source>
        <strain evidence="3 4">AJA010-31</strain>
    </source>
</reference>
<evidence type="ECO:0000259" key="2">
    <source>
        <dbReference type="Pfam" id="PF12973"/>
    </source>
</evidence>
<dbReference type="Proteomes" id="UP001530400">
    <property type="component" value="Unassembled WGS sequence"/>
</dbReference>
<accession>A0ABD3P1M3</accession>
<dbReference type="Pfam" id="PF12973">
    <property type="entry name" value="Cupin_7"/>
    <property type="match status" value="1"/>
</dbReference>
<evidence type="ECO:0000256" key="1">
    <source>
        <dbReference type="SAM" id="SignalP"/>
    </source>
</evidence>
<protein>
    <recommendedName>
        <fullName evidence="2">ChrR-like cupin domain-containing protein</fullName>
    </recommendedName>
</protein>
<dbReference type="InterPro" id="IPR014710">
    <property type="entry name" value="RmlC-like_jellyroll"/>
</dbReference>
<dbReference type="AlphaFoldDB" id="A0ABD3P1M3"/>